<evidence type="ECO:0000313" key="3">
    <source>
        <dbReference type="EMBL" id="MDC7227787.1"/>
    </source>
</evidence>
<gene>
    <name evidence="3" type="ORF">PQJ61_13565</name>
</gene>
<evidence type="ECO:0000256" key="1">
    <source>
        <dbReference type="ARBA" id="ARBA00022723"/>
    </source>
</evidence>
<comment type="caution">
    <text evidence="3">The sequence shown here is derived from an EMBL/GenBank/DDBJ whole genome shotgun (WGS) entry which is preliminary data.</text>
</comment>
<dbReference type="Proteomes" id="UP001221217">
    <property type="component" value="Unassembled WGS sequence"/>
</dbReference>
<dbReference type="PANTHER" id="PTHR11749">
    <property type="entry name" value="RIBULOSE-5-PHOSPHATE-3-EPIMERASE"/>
    <property type="match status" value="1"/>
</dbReference>
<dbReference type="GO" id="GO:0046872">
    <property type="term" value="F:metal ion binding"/>
    <property type="evidence" value="ECO:0007669"/>
    <property type="project" value="UniProtKB-KW"/>
</dbReference>
<protein>
    <submittedName>
        <fullName evidence="3">Ribulose-phosphate 3-epimerase</fullName>
    </submittedName>
</protein>
<dbReference type="Gene3D" id="3.20.20.70">
    <property type="entry name" value="Aldolase class I"/>
    <property type="match status" value="1"/>
</dbReference>
<accession>A0AAJ1IH07</accession>
<sequence>MIELCGSILAANHVHISRDLKLAEDCGISRFHVDVCDGHYTPHIAFSDQTIKDLRYETSSVLEAHLAVHNMPAIAETFLVSSVDILTIQYESCELPSRLMKKIRRDGVSPGISFIPATRFEDMEFFLDEADFINILGVDPGIGGQDFNPKILKKIEMTADYISRNNLETQISVDGGVNTKTMRSIIDAGADILTFGSGIFSGNIQDNIENIRRMIKE</sequence>
<dbReference type="NCBIfam" id="NF004076">
    <property type="entry name" value="PRK05581.1-4"/>
    <property type="match status" value="1"/>
</dbReference>
<dbReference type="GO" id="GO:0016857">
    <property type="term" value="F:racemase and epimerase activity, acting on carbohydrates and derivatives"/>
    <property type="evidence" value="ECO:0007669"/>
    <property type="project" value="InterPro"/>
</dbReference>
<dbReference type="InterPro" id="IPR000056">
    <property type="entry name" value="Ribul_P_3_epim-like"/>
</dbReference>
<dbReference type="Pfam" id="PF00834">
    <property type="entry name" value="Ribul_P_3_epim"/>
    <property type="match status" value="1"/>
</dbReference>
<dbReference type="InterPro" id="IPR011060">
    <property type="entry name" value="RibuloseP-bd_barrel"/>
</dbReference>
<dbReference type="GO" id="GO:0005975">
    <property type="term" value="P:carbohydrate metabolic process"/>
    <property type="evidence" value="ECO:0007669"/>
    <property type="project" value="InterPro"/>
</dbReference>
<dbReference type="SUPFAM" id="SSF51366">
    <property type="entry name" value="Ribulose-phoshate binding barrel"/>
    <property type="match status" value="1"/>
</dbReference>
<proteinExistence type="predicted"/>
<dbReference type="AlphaFoldDB" id="A0AAJ1IH07"/>
<dbReference type="CDD" id="cd00429">
    <property type="entry name" value="RPE"/>
    <property type="match status" value="1"/>
</dbReference>
<keyword evidence="1" id="KW-0479">Metal-binding</keyword>
<organism evidence="3 4">
    <name type="scientific">Candidatus Thalassospirochaeta sargassi</name>
    <dbReference type="NCBI Taxonomy" id="3119039"/>
    <lineage>
        <taxon>Bacteria</taxon>
        <taxon>Pseudomonadati</taxon>
        <taxon>Spirochaetota</taxon>
        <taxon>Spirochaetia</taxon>
        <taxon>Spirochaetales</taxon>
        <taxon>Spirochaetaceae</taxon>
        <taxon>Candidatus Thalassospirochaeta</taxon>
    </lineage>
</organism>
<keyword evidence="2" id="KW-0413">Isomerase</keyword>
<reference evidence="3 4" key="1">
    <citation type="submission" date="2022-12" db="EMBL/GenBank/DDBJ databases">
        <title>Metagenome assembled genome from gulf of manar.</title>
        <authorList>
            <person name="Kohli P."/>
            <person name="Pk S."/>
            <person name="Venkata Ramana C."/>
            <person name="Sasikala C."/>
        </authorList>
    </citation>
    <scope>NUCLEOTIDE SEQUENCE [LARGE SCALE GENOMIC DNA]</scope>
    <source>
        <strain evidence="3">JB008</strain>
    </source>
</reference>
<evidence type="ECO:0000256" key="2">
    <source>
        <dbReference type="ARBA" id="ARBA00023235"/>
    </source>
</evidence>
<evidence type="ECO:0000313" key="4">
    <source>
        <dbReference type="Proteomes" id="UP001221217"/>
    </source>
</evidence>
<name>A0AAJ1IH07_9SPIO</name>
<dbReference type="InterPro" id="IPR013785">
    <property type="entry name" value="Aldolase_TIM"/>
</dbReference>
<dbReference type="EMBL" id="JAQQAL010000034">
    <property type="protein sequence ID" value="MDC7227787.1"/>
    <property type="molecule type" value="Genomic_DNA"/>
</dbReference>